<feature type="chain" id="PRO_5046538781" description="Glycosyl hydrolase family 30 TIM-barrel domain-containing protein" evidence="6">
    <location>
        <begin position="18"/>
        <end position="598"/>
    </location>
</feature>
<evidence type="ECO:0000256" key="5">
    <source>
        <dbReference type="SAM" id="MobiDB-lite"/>
    </source>
</evidence>
<keyword evidence="2 6" id="KW-0732">Signal</keyword>
<evidence type="ECO:0000256" key="6">
    <source>
        <dbReference type="SAM" id="SignalP"/>
    </source>
</evidence>
<protein>
    <recommendedName>
        <fullName evidence="7">Glycosyl hydrolase family 30 TIM-barrel domain-containing protein</fullName>
    </recommendedName>
</protein>
<dbReference type="InterPro" id="IPR033453">
    <property type="entry name" value="Glyco_hydro_30_TIM-barrel"/>
</dbReference>
<dbReference type="Pfam" id="PF02055">
    <property type="entry name" value="Glyco_hydro_30"/>
    <property type="match status" value="1"/>
</dbReference>
<sequence>MLPLVLCTALFPLLSFAQSVKNLGSSGGNGPSGGIGDLNNPVLKAEAIVTDAFIPLKQNTTRQLARGKPPVLDDGTNTTKACPPPRTILIDDLNGKRQEMVGFGYSWTDSSVEVLSRLTPDLQDQVLRELFGQEGLNMGMMRHTIGSSDMSGRQYSFDDNGPSFNEGQPDLSLENFSLGEDGEAMVNMISKMNHYKSDIFLIGSPWSYPGWMKHNGLFIAPNLDAGTSYNILNNSFDRQYIPQAIAYFTKYLDAYAARGVQVNGLTLMNEPLNYKGGYPCMYLDSTDGADILNHGLGEVLKDRNIALLAYDHNTDQPIYPSQMLQRANGYIDAAAWHCYAYLANYSVMQDFHQAYPDTPQFMTECSNYLPQTGALNWQVVNAFVPAVQFGGAGASMWVLATDPDFGPHSPYGGCAGCQGAIIVNSSTSYLKTNDYYVVGQFSKFIRRGAFNYRVLKGNEGNHLTPNQFNLIATQNPDKSWAIVFVNNLNRTENVRLEFTGSANIWEGSIPNSTVTTWLLPADDVLRQNTTGPSTSTPPFALYNATSTAVGPAGTGGGKGNDSCVLPPVTLSTSSSASSTTTPLIPVPHTINVIEQNVL</sequence>
<dbReference type="PANTHER" id="PTHR11069">
    <property type="entry name" value="GLUCOSYLCERAMIDASE"/>
    <property type="match status" value="1"/>
</dbReference>
<evidence type="ECO:0000256" key="2">
    <source>
        <dbReference type="ARBA" id="ARBA00022729"/>
    </source>
</evidence>
<dbReference type="InterPro" id="IPR001139">
    <property type="entry name" value="Glyco_hydro_30"/>
</dbReference>
<evidence type="ECO:0000256" key="1">
    <source>
        <dbReference type="ARBA" id="ARBA00005382"/>
    </source>
</evidence>
<dbReference type="Gene3D" id="2.60.40.1180">
    <property type="entry name" value="Golgi alpha-mannosidase II"/>
    <property type="match status" value="1"/>
</dbReference>
<gene>
    <name evidence="8" type="ORF">PRZ48_002130</name>
</gene>
<evidence type="ECO:0000259" key="7">
    <source>
        <dbReference type="Pfam" id="PF02055"/>
    </source>
</evidence>
<name>A0ABR0F359_ZASCE</name>
<feature type="signal peptide" evidence="6">
    <location>
        <begin position="1"/>
        <end position="17"/>
    </location>
</feature>
<dbReference type="PANTHER" id="PTHR11069:SF23">
    <property type="entry name" value="LYSOSOMAL ACID GLUCOSYLCERAMIDASE"/>
    <property type="match status" value="1"/>
</dbReference>
<evidence type="ECO:0000256" key="4">
    <source>
        <dbReference type="RuleBase" id="RU361188"/>
    </source>
</evidence>
<evidence type="ECO:0000256" key="3">
    <source>
        <dbReference type="ARBA" id="ARBA00022801"/>
    </source>
</evidence>
<dbReference type="Proteomes" id="UP001305779">
    <property type="component" value="Unassembled WGS sequence"/>
</dbReference>
<comment type="similarity">
    <text evidence="1 4">Belongs to the glycosyl hydrolase 30 family.</text>
</comment>
<dbReference type="InterPro" id="IPR017853">
    <property type="entry name" value="GH"/>
</dbReference>
<dbReference type="EMBL" id="JAXOVC010000001">
    <property type="protein sequence ID" value="KAK4508392.1"/>
    <property type="molecule type" value="Genomic_DNA"/>
</dbReference>
<keyword evidence="9" id="KW-1185">Reference proteome</keyword>
<feature type="domain" description="Glycosyl hydrolase family 30 TIM-barrel" evidence="7">
    <location>
        <begin position="102"/>
        <end position="445"/>
    </location>
</feature>
<evidence type="ECO:0000313" key="8">
    <source>
        <dbReference type="EMBL" id="KAK4508392.1"/>
    </source>
</evidence>
<accession>A0ABR0F359</accession>
<dbReference type="SUPFAM" id="SSF51445">
    <property type="entry name" value="(Trans)glycosidases"/>
    <property type="match status" value="1"/>
</dbReference>
<keyword evidence="3 4" id="KW-0378">Hydrolase</keyword>
<organism evidence="8 9">
    <name type="scientific">Zasmidium cellare</name>
    <name type="common">Wine cellar mold</name>
    <name type="synonym">Racodium cellare</name>
    <dbReference type="NCBI Taxonomy" id="395010"/>
    <lineage>
        <taxon>Eukaryota</taxon>
        <taxon>Fungi</taxon>
        <taxon>Dikarya</taxon>
        <taxon>Ascomycota</taxon>
        <taxon>Pezizomycotina</taxon>
        <taxon>Dothideomycetes</taxon>
        <taxon>Dothideomycetidae</taxon>
        <taxon>Mycosphaerellales</taxon>
        <taxon>Mycosphaerellaceae</taxon>
        <taxon>Zasmidium</taxon>
    </lineage>
</organism>
<dbReference type="Gene3D" id="3.20.20.80">
    <property type="entry name" value="Glycosidases"/>
    <property type="match status" value="1"/>
</dbReference>
<dbReference type="PRINTS" id="PR00843">
    <property type="entry name" value="GLHYDRLASE30"/>
</dbReference>
<feature type="region of interest" description="Disordered" evidence="5">
    <location>
        <begin position="64"/>
        <end position="84"/>
    </location>
</feature>
<proteinExistence type="inferred from homology"/>
<comment type="caution">
    <text evidence="8">The sequence shown here is derived from an EMBL/GenBank/DDBJ whole genome shotgun (WGS) entry which is preliminary data.</text>
</comment>
<dbReference type="InterPro" id="IPR013780">
    <property type="entry name" value="Glyco_hydro_b"/>
</dbReference>
<evidence type="ECO:0000313" key="9">
    <source>
        <dbReference type="Proteomes" id="UP001305779"/>
    </source>
</evidence>
<keyword evidence="4" id="KW-0326">Glycosidase</keyword>
<reference evidence="8 9" key="1">
    <citation type="journal article" date="2023" name="G3 (Bethesda)">
        <title>A chromosome-level genome assembly of Zasmidium syzygii isolated from banana leaves.</title>
        <authorList>
            <person name="van Westerhoven A.C."/>
            <person name="Mehrabi R."/>
            <person name="Talebi R."/>
            <person name="Steentjes M.B.F."/>
            <person name="Corcolon B."/>
            <person name="Chong P.A."/>
            <person name="Kema G.H.J."/>
            <person name="Seidl M.F."/>
        </authorList>
    </citation>
    <scope>NUCLEOTIDE SEQUENCE [LARGE SCALE GENOMIC DNA]</scope>
    <source>
        <strain evidence="8 9">P124</strain>
    </source>
</reference>